<dbReference type="PANTHER" id="PTHR14289">
    <property type="entry name" value="F-BOX ONLY PROTEIN 3"/>
    <property type="match status" value="1"/>
</dbReference>
<sequence>MYQRKTNNVVVRVEPEFLDEQSSPADDRFIWAYTVEIENTGAEDVQIVERHWQITDRNGLTQEVHGEGVVGEKPKLRPGETFRYTSGAPLNAPSGVMLGSYQMQTGKGDKFDVEIPAFSLDSPFEPRSIN</sequence>
<evidence type="ECO:0000259" key="3">
    <source>
        <dbReference type="PROSITE" id="PS51087"/>
    </source>
</evidence>
<evidence type="ECO:0000313" key="4">
    <source>
        <dbReference type="EMBL" id="HHI88473.1"/>
    </source>
</evidence>
<dbReference type="InterPro" id="IPR007474">
    <property type="entry name" value="ApaG_domain"/>
</dbReference>
<dbReference type="InterPro" id="IPR036767">
    <property type="entry name" value="ApaG_sf"/>
</dbReference>
<dbReference type="GO" id="GO:0070987">
    <property type="term" value="P:error-free translesion synthesis"/>
    <property type="evidence" value="ECO:0007669"/>
    <property type="project" value="TreeGrafter"/>
</dbReference>
<evidence type="ECO:0000256" key="2">
    <source>
        <dbReference type="HAMAP-Rule" id="MF_00791"/>
    </source>
</evidence>
<organism evidence="4">
    <name type="scientific">Hellea balneolensis</name>
    <dbReference type="NCBI Taxonomy" id="287478"/>
    <lineage>
        <taxon>Bacteria</taxon>
        <taxon>Pseudomonadati</taxon>
        <taxon>Pseudomonadota</taxon>
        <taxon>Alphaproteobacteria</taxon>
        <taxon>Maricaulales</taxon>
        <taxon>Robiginitomaculaceae</taxon>
        <taxon>Hellea</taxon>
    </lineage>
</organism>
<dbReference type="PROSITE" id="PS51087">
    <property type="entry name" value="APAG"/>
    <property type="match status" value="1"/>
</dbReference>
<comment type="caution">
    <text evidence="4">The sequence shown here is derived from an EMBL/GenBank/DDBJ whole genome shotgun (WGS) entry which is preliminary data.</text>
</comment>
<gene>
    <name evidence="2 4" type="primary">apaG</name>
    <name evidence="4" type="ORF">ENK01_00845</name>
</gene>
<dbReference type="InterPro" id="IPR023065">
    <property type="entry name" value="Uncharacterised_ApaG"/>
</dbReference>
<dbReference type="Gene3D" id="2.60.40.1470">
    <property type="entry name" value="ApaG domain"/>
    <property type="match status" value="1"/>
</dbReference>
<protein>
    <recommendedName>
        <fullName evidence="1 2">Protein ApaG</fullName>
    </recommendedName>
</protein>
<dbReference type="EMBL" id="DROP01000058">
    <property type="protein sequence ID" value="HHI88473.1"/>
    <property type="molecule type" value="Genomic_DNA"/>
</dbReference>
<dbReference type="SUPFAM" id="SSF110069">
    <property type="entry name" value="ApaG-like"/>
    <property type="match status" value="1"/>
</dbReference>
<dbReference type="NCBIfam" id="NF003967">
    <property type="entry name" value="PRK05461.1"/>
    <property type="match status" value="1"/>
</dbReference>
<accession>A0A7V5NWN7</accession>
<dbReference type="AlphaFoldDB" id="A0A7V5NWN7"/>
<proteinExistence type="inferred from homology"/>
<reference evidence="4" key="1">
    <citation type="journal article" date="2020" name="mSystems">
        <title>Genome- and Community-Level Interaction Insights into Carbon Utilization and Element Cycling Functions of Hydrothermarchaeota in Hydrothermal Sediment.</title>
        <authorList>
            <person name="Zhou Z."/>
            <person name="Liu Y."/>
            <person name="Xu W."/>
            <person name="Pan J."/>
            <person name="Luo Z.H."/>
            <person name="Li M."/>
        </authorList>
    </citation>
    <scope>NUCLEOTIDE SEQUENCE [LARGE SCALE GENOMIC DNA]</scope>
    <source>
        <strain evidence="4">HyVt-538</strain>
    </source>
</reference>
<feature type="domain" description="ApaG" evidence="3">
    <location>
        <begin position="3"/>
        <end position="127"/>
    </location>
</feature>
<dbReference type="HAMAP" id="MF_00791">
    <property type="entry name" value="ApaG"/>
    <property type="match status" value="1"/>
</dbReference>
<dbReference type="Pfam" id="PF04379">
    <property type="entry name" value="DUF525"/>
    <property type="match status" value="1"/>
</dbReference>
<name>A0A7V5NWN7_9PROT</name>
<dbReference type="PANTHER" id="PTHR14289:SF16">
    <property type="entry name" value="POLYMERASE DELTA-INTERACTING PROTEIN 2"/>
    <property type="match status" value="1"/>
</dbReference>
<dbReference type="Proteomes" id="UP000885806">
    <property type="component" value="Unassembled WGS sequence"/>
</dbReference>
<evidence type="ECO:0000256" key="1">
    <source>
        <dbReference type="ARBA" id="ARBA00017693"/>
    </source>
</evidence>